<keyword evidence="1" id="KW-0472">Membrane</keyword>
<dbReference type="Proteomes" id="UP000241138">
    <property type="component" value="Segment"/>
</dbReference>
<organism evidence="2 3">
    <name type="scientific">Microbacterium phage Pajaza</name>
    <dbReference type="NCBI Taxonomy" id="2099443"/>
    <lineage>
        <taxon>Viruses</taxon>
        <taxon>Duplodnaviria</taxon>
        <taxon>Heunggongvirae</taxon>
        <taxon>Uroviricota</taxon>
        <taxon>Caudoviricetes</taxon>
        <taxon>Pikminvirus</taxon>
        <taxon>Pikminvirus pikmin</taxon>
    </lineage>
</organism>
<gene>
    <name evidence="2" type="primary">49</name>
    <name evidence="2" type="ORF">PBI_PAJAZA_49</name>
</gene>
<evidence type="ECO:0000313" key="3">
    <source>
        <dbReference type="Proteomes" id="UP000241138"/>
    </source>
</evidence>
<proteinExistence type="predicted"/>
<evidence type="ECO:0000256" key="1">
    <source>
        <dbReference type="SAM" id="Phobius"/>
    </source>
</evidence>
<keyword evidence="1" id="KW-0812">Transmembrane</keyword>
<reference evidence="2 3" key="1">
    <citation type="submission" date="2018-02" db="EMBL/GenBank/DDBJ databases">
        <authorList>
            <person name="Zacj K.M."/>
            <person name="Aull H.G."/>
            <person name="Garlena R.A."/>
            <person name="Russell D.A."/>
            <person name="Pope W.H."/>
            <person name="Jacobs-Sera D."/>
            <person name="Hatfull G.F."/>
        </authorList>
    </citation>
    <scope>NUCLEOTIDE SEQUENCE [LARGE SCALE GENOMIC DNA]</scope>
</reference>
<protein>
    <submittedName>
        <fullName evidence="2">Uncharacterized protein</fullName>
    </submittedName>
</protein>
<feature type="transmembrane region" description="Helical" evidence="1">
    <location>
        <begin position="12"/>
        <end position="32"/>
    </location>
</feature>
<dbReference type="EMBL" id="MG944216">
    <property type="protein sequence ID" value="AVJ51040.1"/>
    <property type="molecule type" value="Genomic_DNA"/>
</dbReference>
<keyword evidence="1" id="KW-1133">Transmembrane helix</keyword>
<accession>A0A2P1CIK7</accession>
<evidence type="ECO:0000313" key="2">
    <source>
        <dbReference type="EMBL" id="AVJ51040.1"/>
    </source>
</evidence>
<name>A0A2P1CIK7_9CAUD</name>
<sequence>MTPDYIPPEIGLPVAGVLWAIVGYIYLVKPYLAARKEQKK</sequence>